<keyword evidence="2" id="KW-1185">Reference proteome</keyword>
<comment type="caution">
    <text evidence="1">The sequence shown here is derived from an EMBL/GenBank/DDBJ whole genome shotgun (WGS) entry which is preliminary data.</text>
</comment>
<organism evidence="1 2">
    <name type="scientific">Candidatus Epulonipiscium fishelsonii</name>
    <dbReference type="NCBI Taxonomy" id="77094"/>
    <lineage>
        <taxon>Bacteria</taxon>
        <taxon>Bacillati</taxon>
        <taxon>Bacillota</taxon>
        <taxon>Clostridia</taxon>
        <taxon>Lachnospirales</taxon>
        <taxon>Lachnospiraceae</taxon>
        <taxon>Candidatus Epulonipiscium</taxon>
    </lineage>
</organism>
<proteinExistence type="predicted"/>
<gene>
    <name evidence="1" type="ORF">AN396_06475</name>
</gene>
<dbReference type="Proteomes" id="UP000188605">
    <property type="component" value="Unassembled WGS sequence"/>
</dbReference>
<name>A0ACC8XC45_9FIRM</name>
<protein>
    <submittedName>
        <fullName evidence="1">Uncharacterized protein</fullName>
    </submittedName>
</protein>
<dbReference type="EMBL" id="LJDB01000056">
    <property type="protein sequence ID" value="ONI40090.1"/>
    <property type="molecule type" value="Genomic_DNA"/>
</dbReference>
<sequence>MAKKSLHTKSIYRSNLISDIRIAKEAGYDAVEMVGSKVLNYLEAGHDVEYVKEVLKKYDMKIVSVNDIAHVERTDQESIDRMCYEAKMLSQFCQDVGCDCIQLVPLCAHEGKPWNEVKKLTASSVVKVLDIGAERGIKFQLEPVAWSPINSLPKSLDFIEETKRDNLKMVIDFWHLWYGNGTTPEDVANLDKSMICNIHFCDGKRNPEGTVCDEEDLRGWYAGEGDIPMEVWVDAVKKTGYDGYWSYELISKRHWEMDTKEVAEKTKALLDKYLD</sequence>
<accession>A0ACC8XC45</accession>
<evidence type="ECO:0000313" key="2">
    <source>
        <dbReference type="Proteomes" id="UP000188605"/>
    </source>
</evidence>
<evidence type="ECO:0000313" key="1">
    <source>
        <dbReference type="EMBL" id="ONI40090.1"/>
    </source>
</evidence>
<reference evidence="1" key="1">
    <citation type="submission" date="2016-08" db="EMBL/GenBank/DDBJ databases">
        <authorList>
            <person name="Ngugi D.K."/>
            <person name="Miyake S."/>
            <person name="Stingl U."/>
        </authorList>
    </citation>
    <scope>NUCLEOTIDE SEQUENCE</scope>
    <source>
        <strain evidence="1">SCG-B11WGA-EpuloA1</strain>
    </source>
</reference>